<organism evidence="1 2">
    <name type="scientific">Pyrobaculum ferrireducens</name>
    <dbReference type="NCBI Taxonomy" id="1104324"/>
    <lineage>
        <taxon>Archaea</taxon>
        <taxon>Thermoproteota</taxon>
        <taxon>Thermoprotei</taxon>
        <taxon>Thermoproteales</taxon>
        <taxon>Thermoproteaceae</taxon>
        <taxon>Pyrobaculum</taxon>
    </lineage>
</organism>
<dbReference type="AlphaFoldDB" id="G7VFI6"/>
<sequence>MIETRVSYIYTFTGTAVRVLAIGTTGVNMKPLSAQLERCHREMGRGRLGLYFVEEELKKEVDWVIFLDSDDYYWQERAWREAATRAIAKVEEDGAEHAVLFMNLPYFRKSRFFPAVDISVLRAYRPDVVVTLIEEAHVIWRRIQIREEREKTGAFLRLKDVFAWRTASILLGDTIAKALGVSNIVVAVKHPAHVIYRIALEGARPRFYLSFPITYVRGDPEARREIDRYRSLMLSKFVAFDPLTMDERVLRLAKKRGHVAVVEAEERWLLPPGVKPAVEDEPELYPMEIPVDQVEEVLLDIDNLIRFKDFRYILQSDAVAVYRPFMKQMFHRGVFSEIMYATNTAHKRLFIYMPPEDRLAGVDSPFGAGVGAVEEDFEKFLAAIEKFASRFSAG</sequence>
<reference evidence="1 2" key="1">
    <citation type="journal article" date="2012" name="J. Bacteriol.">
        <title>Complete genome sequence of strain 1860, a crenarchaeon of the genus pyrobaculum able to grow with various electron acceptors.</title>
        <authorList>
            <person name="Mardanov A.V."/>
            <person name="Gumerov V.M."/>
            <person name="Slobodkina G.B."/>
            <person name="Beletsky A.V."/>
            <person name="Bonch-Osmolovskaya E.A."/>
            <person name="Ravin N.V."/>
            <person name="Skryabin K.G."/>
        </authorList>
    </citation>
    <scope>NUCLEOTIDE SEQUENCE [LARGE SCALE GENOMIC DNA]</scope>
    <source>
        <strain evidence="1 2">1860</strain>
    </source>
</reference>
<dbReference type="eggNOG" id="arCOG01048">
    <property type="taxonomic scope" value="Archaea"/>
</dbReference>
<dbReference type="Proteomes" id="UP000005867">
    <property type="component" value="Chromosome"/>
</dbReference>
<keyword evidence="2" id="KW-1185">Reference proteome</keyword>
<dbReference type="BioCyc" id="PSP1104324:GJSN-1545-MONOMER"/>
<dbReference type="Gene3D" id="3.40.50.300">
    <property type="entry name" value="P-loop containing nucleotide triphosphate hydrolases"/>
    <property type="match status" value="1"/>
</dbReference>
<dbReference type="EMBL" id="CP003098">
    <property type="protein sequence ID" value="AET32992.1"/>
    <property type="molecule type" value="Genomic_DNA"/>
</dbReference>
<name>G7VFI6_9CREN</name>
<accession>G7VFI6</accession>
<proteinExistence type="predicted"/>
<gene>
    <name evidence="1" type="ORF">P186_1574</name>
</gene>
<dbReference type="InterPro" id="IPR027417">
    <property type="entry name" value="P-loop_NTPase"/>
</dbReference>
<dbReference type="STRING" id="1104324.P186_1574"/>
<evidence type="ECO:0000313" key="2">
    <source>
        <dbReference type="Proteomes" id="UP000005867"/>
    </source>
</evidence>
<protein>
    <submittedName>
        <fullName evidence="1">Uncharacterized protein</fullName>
    </submittedName>
</protein>
<dbReference type="HOGENOM" id="CLU_699463_0_0_2"/>
<evidence type="ECO:0000313" key="1">
    <source>
        <dbReference type="EMBL" id="AET32992.1"/>
    </source>
</evidence>
<dbReference type="KEGG" id="pyr:P186_1574"/>